<name>A0A1I3NNU3_9BACL</name>
<keyword evidence="2" id="KW-0378">Hydrolase</keyword>
<dbReference type="STRING" id="46223.SAMN05421852_104217"/>
<evidence type="ECO:0000256" key="2">
    <source>
        <dbReference type="ARBA" id="ARBA00022801"/>
    </source>
</evidence>
<dbReference type="Pfam" id="PF10503">
    <property type="entry name" value="Esterase_PHB"/>
    <property type="match status" value="1"/>
</dbReference>
<dbReference type="GO" id="GO:0005576">
    <property type="term" value="C:extracellular region"/>
    <property type="evidence" value="ECO:0007669"/>
    <property type="project" value="InterPro"/>
</dbReference>
<sequence>MGKAIPIRLSPFLIMLTLLFTLIIPSPISTHASSFLTKISTDGRVYKLYVPSSYTPGEPLPLVIMLHGCTQSPDDFARGTKMNQYAETYHFLVAYPEQPTSSNANKCWNWFDSQHQSRGKGEPASIAGVVHHIRSQYSIDTTRIYAAGLSAGGAMSVILGVTYPDLFAAIGVGSGLEYKAATSIWTANMAMLYGGPNPNQQGTLAYQAMGSFKRVVPTIVFHGTNDYVVYPINGNQVISMWAQTNDLAADGVDNDLMDDQPELVENKNVPGGRTYTKSTYQDQTGKVILEKYIVNQMGHAWSGGDSSGTYTDPSGPDASLIMWNFFQSHPKD</sequence>
<dbReference type="SUPFAM" id="SSF53474">
    <property type="entry name" value="alpha/beta-Hydrolases"/>
    <property type="match status" value="2"/>
</dbReference>
<keyword evidence="1" id="KW-0732">Signal</keyword>
<evidence type="ECO:0000313" key="3">
    <source>
        <dbReference type="EMBL" id="SFJ10935.1"/>
    </source>
</evidence>
<evidence type="ECO:0000313" key="4">
    <source>
        <dbReference type="Proteomes" id="UP000199545"/>
    </source>
</evidence>
<dbReference type="InterPro" id="IPR029058">
    <property type="entry name" value="AB_hydrolase_fold"/>
</dbReference>
<organism evidence="3 4">
    <name type="scientific">Thermoflavimicrobium dichotomicum</name>
    <dbReference type="NCBI Taxonomy" id="46223"/>
    <lineage>
        <taxon>Bacteria</taxon>
        <taxon>Bacillati</taxon>
        <taxon>Bacillota</taxon>
        <taxon>Bacilli</taxon>
        <taxon>Bacillales</taxon>
        <taxon>Thermoactinomycetaceae</taxon>
        <taxon>Thermoflavimicrobium</taxon>
    </lineage>
</organism>
<dbReference type="PANTHER" id="PTHR43037:SF1">
    <property type="entry name" value="BLL1128 PROTEIN"/>
    <property type="match status" value="1"/>
</dbReference>
<dbReference type="Gene3D" id="3.40.50.1820">
    <property type="entry name" value="alpha/beta hydrolase"/>
    <property type="match status" value="1"/>
</dbReference>
<accession>A0A1I3NNU3</accession>
<dbReference type="AlphaFoldDB" id="A0A1I3NNU3"/>
<dbReference type="InterPro" id="IPR050955">
    <property type="entry name" value="Plant_Biomass_Hydrol_Est"/>
</dbReference>
<dbReference type="NCBIfam" id="TIGR01840">
    <property type="entry name" value="esterase_phb"/>
    <property type="match status" value="1"/>
</dbReference>
<evidence type="ECO:0000256" key="1">
    <source>
        <dbReference type="ARBA" id="ARBA00022729"/>
    </source>
</evidence>
<gene>
    <name evidence="3" type="ORF">SAMN05421852_104217</name>
</gene>
<dbReference type="OrthoDB" id="9764953at2"/>
<dbReference type="EMBL" id="FORR01000004">
    <property type="protein sequence ID" value="SFJ10935.1"/>
    <property type="molecule type" value="Genomic_DNA"/>
</dbReference>
<protein>
    <submittedName>
        <fullName evidence="3">Esterase, PHB depolymerase family</fullName>
    </submittedName>
</protein>
<dbReference type="PANTHER" id="PTHR43037">
    <property type="entry name" value="UNNAMED PRODUCT-RELATED"/>
    <property type="match status" value="1"/>
</dbReference>
<proteinExistence type="predicted"/>
<keyword evidence="4" id="KW-1185">Reference proteome</keyword>
<reference evidence="3 4" key="1">
    <citation type="submission" date="2016-10" db="EMBL/GenBank/DDBJ databases">
        <authorList>
            <person name="de Groot N.N."/>
        </authorList>
    </citation>
    <scope>NUCLEOTIDE SEQUENCE [LARGE SCALE GENOMIC DNA]</scope>
    <source>
        <strain evidence="3 4">DSM 44778</strain>
    </source>
</reference>
<dbReference type="RefSeq" id="WP_093229000.1">
    <property type="nucleotide sequence ID" value="NZ_FORR01000004.1"/>
</dbReference>
<dbReference type="Proteomes" id="UP000199545">
    <property type="component" value="Unassembled WGS sequence"/>
</dbReference>
<dbReference type="GO" id="GO:0016787">
    <property type="term" value="F:hydrolase activity"/>
    <property type="evidence" value="ECO:0007669"/>
    <property type="project" value="UniProtKB-KW"/>
</dbReference>
<dbReference type="InterPro" id="IPR010126">
    <property type="entry name" value="Esterase_phb"/>
</dbReference>